<gene>
    <name evidence="1" type="ORF">NMU02_12935</name>
</gene>
<dbReference type="RefSeq" id="WP_255028381.1">
    <property type="nucleotide sequence ID" value="NZ_JANDHW010000018.1"/>
</dbReference>
<name>A0ABT1MNY1_9BACT</name>
<sequence length="191" mass="21302">MEELTPSFEDDVLQVGGLSIDKYISMKLPEAIASVLSIAPVYMTEAIDIRSVLKPVKNEDGSGRVFLPEDLLRMISFKMKGWSRPVTHFIDTQHPLYAFQNNQHMRGNCLKPVCVLTVADDGCAALDYYSLPSAVKVHEIESALYVPFPAEKEGGFDIHVRLIPSVSYTCAAIIYEIMGRSDMATVMNQRI</sequence>
<evidence type="ECO:0000313" key="1">
    <source>
        <dbReference type="EMBL" id="MCP9612996.1"/>
    </source>
</evidence>
<organism evidence="1 2">
    <name type="scientific">Coprobacter tertius</name>
    <dbReference type="NCBI Taxonomy" id="2944915"/>
    <lineage>
        <taxon>Bacteria</taxon>
        <taxon>Pseudomonadati</taxon>
        <taxon>Bacteroidota</taxon>
        <taxon>Bacteroidia</taxon>
        <taxon>Bacteroidales</taxon>
        <taxon>Barnesiellaceae</taxon>
        <taxon>Coprobacter</taxon>
    </lineage>
</organism>
<evidence type="ECO:0000313" key="2">
    <source>
        <dbReference type="Proteomes" id="UP001205603"/>
    </source>
</evidence>
<reference evidence="1 2" key="1">
    <citation type="submission" date="2022-07" db="EMBL/GenBank/DDBJ databases">
        <title>Fecal culturing of patients with breast cancer.</title>
        <authorList>
            <person name="Teng N.M.Y."/>
            <person name="Kiu R."/>
            <person name="Evans R."/>
            <person name="Baker D.J."/>
            <person name="Zenner C."/>
            <person name="Robinson S.D."/>
            <person name="Hall L.J."/>
        </authorList>
    </citation>
    <scope>NUCLEOTIDE SEQUENCE [LARGE SCALE GENOMIC DNA]</scope>
    <source>
        <strain evidence="1 2">LH1063</strain>
    </source>
</reference>
<comment type="caution">
    <text evidence="1">The sequence shown here is derived from an EMBL/GenBank/DDBJ whole genome shotgun (WGS) entry which is preliminary data.</text>
</comment>
<proteinExistence type="predicted"/>
<dbReference type="Proteomes" id="UP001205603">
    <property type="component" value="Unassembled WGS sequence"/>
</dbReference>
<keyword evidence="2" id="KW-1185">Reference proteome</keyword>
<protein>
    <submittedName>
        <fullName evidence="1">Uncharacterized protein</fullName>
    </submittedName>
</protein>
<dbReference type="EMBL" id="JANDHW010000018">
    <property type="protein sequence ID" value="MCP9612996.1"/>
    <property type="molecule type" value="Genomic_DNA"/>
</dbReference>
<accession>A0ABT1MNY1</accession>